<keyword evidence="3" id="KW-0378">Hydrolase</keyword>
<dbReference type="GO" id="GO:0005524">
    <property type="term" value="F:ATP binding"/>
    <property type="evidence" value="ECO:0007669"/>
    <property type="project" value="UniProtKB-KW"/>
</dbReference>
<proteinExistence type="inferred from homology"/>
<keyword evidence="4" id="KW-0347">Helicase</keyword>
<dbReference type="GO" id="GO:0043139">
    <property type="term" value="F:5'-3' DNA helicase activity"/>
    <property type="evidence" value="ECO:0007669"/>
    <property type="project" value="TreeGrafter"/>
</dbReference>
<evidence type="ECO:0000256" key="5">
    <source>
        <dbReference type="ARBA" id="ARBA00022840"/>
    </source>
</evidence>
<dbReference type="Proteomes" id="UP000281564">
    <property type="component" value="Unassembled WGS sequence"/>
</dbReference>
<comment type="caution">
    <text evidence="7">The sequence shown here is derived from an EMBL/GenBank/DDBJ whole genome shotgun (WGS) entry which is preliminary data.</text>
</comment>
<dbReference type="InterPro" id="IPR050534">
    <property type="entry name" value="Coronavir_polyprotein_1ab"/>
</dbReference>
<dbReference type="Pfam" id="PF13087">
    <property type="entry name" value="AAA_12"/>
    <property type="match status" value="1"/>
</dbReference>
<dbReference type="GO" id="GO:0003677">
    <property type="term" value="F:DNA binding"/>
    <property type="evidence" value="ECO:0007669"/>
    <property type="project" value="UniProtKB-KW"/>
</dbReference>
<keyword evidence="7" id="KW-0238">DNA-binding</keyword>
<comment type="similarity">
    <text evidence="1">Belongs to the DNA2/NAM7 helicase family.</text>
</comment>
<dbReference type="EMBL" id="QMDW01000017">
    <property type="protein sequence ID" value="RJX48702.1"/>
    <property type="molecule type" value="Genomic_DNA"/>
</dbReference>
<dbReference type="OrthoDB" id="45637at2157"/>
<dbReference type="CDD" id="cd18808">
    <property type="entry name" value="SF1_C_Upf1"/>
    <property type="match status" value="1"/>
</dbReference>
<evidence type="ECO:0000256" key="1">
    <source>
        <dbReference type="ARBA" id="ARBA00007913"/>
    </source>
</evidence>
<dbReference type="FunFam" id="3.40.50.300:FF:000326">
    <property type="entry name" value="P-loop containing nucleoside triphosphate hydrolase"/>
    <property type="match status" value="1"/>
</dbReference>
<dbReference type="SMART" id="SM00382">
    <property type="entry name" value="AAA"/>
    <property type="match status" value="1"/>
</dbReference>
<dbReference type="SUPFAM" id="SSF52540">
    <property type="entry name" value="P-loop containing nucleoside triphosphate hydrolases"/>
    <property type="match status" value="1"/>
</dbReference>
<dbReference type="InterPro" id="IPR003593">
    <property type="entry name" value="AAA+_ATPase"/>
</dbReference>
<dbReference type="AlphaFoldDB" id="A0A3A6QLM6"/>
<dbReference type="InterPro" id="IPR027417">
    <property type="entry name" value="P-loop_NTPase"/>
</dbReference>
<dbReference type="GO" id="GO:0016787">
    <property type="term" value="F:hydrolase activity"/>
    <property type="evidence" value="ECO:0007669"/>
    <property type="project" value="UniProtKB-KW"/>
</dbReference>
<dbReference type="Pfam" id="PF13086">
    <property type="entry name" value="AAA_11"/>
    <property type="match status" value="2"/>
</dbReference>
<evidence type="ECO:0000259" key="6">
    <source>
        <dbReference type="SMART" id="SM00382"/>
    </source>
</evidence>
<dbReference type="InterPro" id="IPR041677">
    <property type="entry name" value="DNA2/NAM7_AAA_11"/>
</dbReference>
<dbReference type="PANTHER" id="PTHR43788:SF8">
    <property type="entry name" value="DNA-BINDING PROTEIN SMUBP-2"/>
    <property type="match status" value="1"/>
</dbReference>
<reference evidence="7 8" key="1">
    <citation type="submission" date="2018-06" db="EMBL/GenBank/DDBJ databases">
        <title>Halonotius sp. F13-13 a new haloarchaeeon isolated from a solar saltern from Isla Cristina, Huelva, Spain.</title>
        <authorList>
            <person name="Duran-Viseras A."/>
            <person name="Sanchez-Porro C."/>
            <person name="Ventosa A."/>
        </authorList>
    </citation>
    <scope>NUCLEOTIDE SEQUENCE [LARGE SCALE GENOMIC DNA]</scope>
    <source>
        <strain evidence="7 8">CECT 7525</strain>
    </source>
</reference>
<protein>
    <submittedName>
        <fullName evidence="7">DNA-binding protein</fullName>
    </submittedName>
</protein>
<evidence type="ECO:0000256" key="4">
    <source>
        <dbReference type="ARBA" id="ARBA00022806"/>
    </source>
</evidence>
<evidence type="ECO:0000313" key="8">
    <source>
        <dbReference type="Proteomes" id="UP000281564"/>
    </source>
</evidence>
<dbReference type="Gene3D" id="3.40.50.300">
    <property type="entry name" value="P-loop containing nucleotide triphosphate hydrolases"/>
    <property type="match status" value="3"/>
</dbReference>
<evidence type="ECO:0000256" key="2">
    <source>
        <dbReference type="ARBA" id="ARBA00022741"/>
    </source>
</evidence>
<organism evidence="7 8">
    <name type="scientific">Halonotius pteroides</name>
    <dbReference type="NCBI Taxonomy" id="268735"/>
    <lineage>
        <taxon>Archaea</taxon>
        <taxon>Methanobacteriati</taxon>
        <taxon>Methanobacteriota</taxon>
        <taxon>Stenosarchaea group</taxon>
        <taxon>Halobacteria</taxon>
        <taxon>Halobacteriales</taxon>
        <taxon>Haloferacaceae</taxon>
        <taxon>Halonotius</taxon>
    </lineage>
</organism>
<dbReference type="PANTHER" id="PTHR43788">
    <property type="entry name" value="DNA2/NAM7 HELICASE FAMILY MEMBER"/>
    <property type="match status" value="1"/>
</dbReference>
<accession>A0A3A6QLM6</accession>
<keyword evidence="2" id="KW-0547">Nucleotide-binding</keyword>
<evidence type="ECO:0000313" key="7">
    <source>
        <dbReference type="EMBL" id="RJX48702.1"/>
    </source>
</evidence>
<dbReference type="GO" id="GO:0005694">
    <property type="term" value="C:chromosome"/>
    <property type="evidence" value="ECO:0007669"/>
    <property type="project" value="UniProtKB-ARBA"/>
</dbReference>
<name>A0A3A6QLM6_9EURY</name>
<keyword evidence="8" id="KW-1185">Reference proteome</keyword>
<dbReference type="RefSeq" id="WP_120085352.1">
    <property type="nucleotide sequence ID" value="NZ_QMDW01000017.1"/>
</dbReference>
<dbReference type="InterPro" id="IPR047187">
    <property type="entry name" value="SF1_C_Upf1"/>
</dbReference>
<keyword evidence="5" id="KW-0067">ATP-binding</keyword>
<dbReference type="InterPro" id="IPR041679">
    <property type="entry name" value="DNA2/NAM7-like_C"/>
</dbReference>
<sequence>MSLLFEHAIEEFSLSSATLVDPRPEHLEPTDQSVPVRPVAEFAGHHDSLSHPTNEWICIPLHGTDSADPTNEYIGYLDHDLRGELFYINQNGSEETIAADEFAQTKLAKRIRFWHSDYLPETFPPGYDSPINDTEPPRNPVESTTLLDGFEAYIEAERTATQQSNREHAEAVSPRSQWAQNEAAIPALHCVGETNGEYEFRVDLPDELEDRRDHDWAYIVENEFDIHEDNDVLLHANWTDPPDSFPIIGTVQRIRGRSLWLSFDWADIDRPASIRSALTQGRECGLSGLLNPVPFDREQEAVEELGDTPTEAILTGNTELTFANSAAAQSTPFDTELNQEQQAAVKYALLADNLFCIHGPPGTGKTRTLIEIIRRAVKAGDDVLVCADSNQAVDNLVAGGSTDDDVDQTSLHAHGQHGEAEFMLDRINADRSARPLIRENYTDVEATPQIVAATNSSAARLHRSFDLVVIDEATQATCTASCIPLSKADRVVLAGDHKQLPPFSSTEEPPDSSYGLSLFEHLYASGGVYEGVGVQLKTQYRMHRDIAYFPNREFYDRSLRNGRRVEPLADRTPIEAYNVGGSVDVVDHSRANPTEAKVVVHLVTQLLAETTIKPADIGVITPYVAQVRTIRQSLANAVSDATAISVDTIDAYQGSEKPIIILSLVRSNASGEIGFLGRTPDGPRRLNVALTRGQRYTAVVGDFHTLAYDHESTQTEIYQELRQQFEARGLMNNVDPELLPS</sequence>
<feature type="domain" description="AAA+ ATPase" evidence="6">
    <location>
        <begin position="351"/>
        <end position="631"/>
    </location>
</feature>
<gene>
    <name evidence="7" type="ORF">DP106_11210</name>
</gene>
<evidence type="ECO:0000256" key="3">
    <source>
        <dbReference type="ARBA" id="ARBA00022801"/>
    </source>
</evidence>